<feature type="domain" description="Cation/H+ exchanger transmembrane" evidence="7">
    <location>
        <begin position="51"/>
        <end position="446"/>
    </location>
</feature>
<dbReference type="PANTHER" id="PTHR43021:SF2">
    <property type="entry name" value="CATION_H+ EXCHANGER DOMAIN-CONTAINING PROTEIN"/>
    <property type="match status" value="1"/>
</dbReference>
<evidence type="ECO:0000256" key="2">
    <source>
        <dbReference type="ARBA" id="ARBA00022692"/>
    </source>
</evidence>
<feature type="transmembrane region" description="Helical" evidence="6">
    <location>
        <begin position="155"/>
        <end position="176"/>
    </location>
</feature>
<dbReference type="GO" id="GO:0015297">
    <property type="term" value="F:antiporter activity"/>
    <property type="evidence" value="ECO:0007669"/>
    <property type="project" value="InterPro"/>
</dbReference>
<dbReference type="STRING" id="296587.C1E8I2"/>
<dbReference type="AlphaFoldDB" id="C1E8I2"/>
<evidence type="ECO:0000313" key="8">
    <source>
        <dbReference type="EMBL" id="ACO64156.1"/>
    </source>
</evidence>
<name>C1E8I2_MICCC</name>
<evidence type="ECO:0000256" key="4">
    <source>
        <dbReference type="ARBA" id="ARBA00023136"/>
    </source>
</evidence>
<feature type="transmembrane region" description="Helical" evidence="6">
    <location>
        <begin position="34"/>
        <end position="56"/>
    </location>
</feature>
<evidence type="ECO:0000313" key="9">
    <source>
        <dbReference type="Proteomes" id="UP000002009"/>
    </source>
</evidence>
<feature type="region of interest" description="Disordered" evidence="5">
    <location>
        <begin position="486"/>
        <end position="511"/>
    </location>
</feature>
<dbReference type="GO" id="GO:0016020">
    <property type="term" value="C:membrane"/>
    <property type="evidence" value="ECO:0007669"/>
    <property type="project" value="UniProtKB-SubCell"/>
</dbReference>
<proteinExistence type="predicted"/>
<evidence type="ECO:0000256" key="6">
    <source>
        <dbReference type="SAM" id="Phobius"/>
    </source>
</evidence>
<dbReference type="InterPro" id="IPR006153">
    <property type="entry name" value="Cation/H_exchanger_TM"/>
</dbReference>
<sequence length="511" mass="52625">MDETGVKMSTMLDDGASTASIPSPTHWYDDPQRALGAELVEILTRTPFVLVLAYYVGKAFAKARLPRISGYLVTGVVCGSHVLGILGRGATRRLAGLDNLCLAVIGVAAGSELHLADLRRSPKPTLIMTAAITAFSWAFVFVTFCVVAPSSNLDFLDGLSVVHVVAVGSLAATLSVARSPASAIAVLREMEGRGPFCSLVMSVTVVKDVLVVVMFAVNLELVAAARLDFSAVGGGAGSGEGSGAGGGLGGEEGGVSSTAVAALVAFMHPVFSVATSVGLGVVAGFALGQCLKPPRLRTLANRPALARAVRCVQTLALSASSFWAAKALGLEPLLLCVVAGALAANRQHVTGEEERERLDSVLRASMPLVNVVFFTLAGVGVHLTSVYKSSVVATLLVGARLLALYHAARIGCDAIGAPESHKNVAWMGYVTQAGVALGLVRTAAARFPQWGDEFGALMVATIVMNQLVGPPMFRAAIVSVGESGVDPGPTPNRAATSELDKTLEVPVASEA</sequence>
<evidence type="ECO:0000256" key="3">
    <source>
        <dbReference type="ARBA" id="ARBA00022989"/>
    </source>
</evidence>
<dbReference type="OrthoDB" id="119067at2759"/>
<dbReference type="Proteomes" id="UP000002009">
    <property type="component" value="Chromosome 6"/>
</dbReference>
<dbReference type="eggNOG" id="ENOG502QRM4">
    <property type="taxonomic scope" value="Eukaryota"/>
</dbReference>
<evidence type="ECO:0000256" key="5">
    <source>
        <dbReference type="SAM" id="MobiDB-lite"/>
    </source>
</evidence>
<keyword evidence="3 6" id="KW-1133">Transmembrane helix</keyword>
<keyword evidence="9" id="KW-1185">Reference proteome</keyword>
<reference evidence="8 9" key="1">
    <citation type="journal article" date="2009" name="Science">
        <title>Green evolution and dynamic adaptations revealed by genomes of the marine picoeukaryotes Micromonas.</title>
        <authorList>
            <person name="Worden A.Z."/>
            <person name="Lee J.H."/>
            <person name="Mock T."/>
            <person name="Rouze P."/>
            <person name="Simmons M.P."/>
            <person name="Aerts A.L."/>
            <person name="Allen A.E."/>
            <person name="Cuvelier M.L."/>
            <person name="Derelle E."/>
            <person name="Everett M.V."/>
            <person name="Foulon E."/>
            <person name="Grimwood J."/>
            <person name="Gundlach H."/>
            <person name="Henrissat B."/>
            <person name="Napoli C."/>
            <person name="McDonald S.M."/>
            <person name="Parker M.S."/>
            <person name="Rombauts S."/>
            <person name="Salamov A."/>
            <person name="Von Dassow P."/>
            <person name="Badger J.H."/>
            <person name="Coutinho P.M."/>
            <person name="Demir E."/>
            <person name="Dubchak I."/>
            <person name="Gentemann C."/>
            <person name="Eikrem W."/>
            <person name="Gready J.E."/>
            <person name="John U."/>
            <person name="Lanier W."/>
            <person name="Lindquist E.A."/>
            <person name="Lucas S."/>
            <person name="Mayer K.F."/>
            <person name="Moreau H."/>
            <person name="Not F."/>
            <person name="Otillar R."/>
            <person name="Panaud O."/>
            <person name="Pangilinan J."/>
            <person name="Paulsen I."/>
            <person name="Piegu B."/>
            <person name="Poliakov A."/>
            <person name="Robbens S."/>
            <person name="Schmutz J."/>
            <person name="Toulza E."/>
            <person name="Wyss T."/>
            <person name="Zelensky A."/>
            <person name="Zhou K."/>
            <person name="Armbrust E.V."/>
            <person name="Bhattacharya D."/>
            <person name="Goodenough U.W."/>
            <person name="Van de Peer Y."/>
            <person name="Grigoriev I.V."/>
        </authorList>
    </citation>
    <scope>NUCLEOTIDE SEQUENCE [LARGE SCALE GENOMIC DNA]</scope>
    <source>
        <strain evidence="9">RCC299 / NOUM17</strain>
    </source>
</reference>
<comment type="subcellular location">
    <subcellularLocation>
        <location evidence="1">Membrane</location>
        <topology evidence="1">Multi-pass membrane protein</topology>
    </subcellularLocation>
</comment>
<feature type="transmembrane region" description="Helical" evidence="6">
    <location>
        <begin position="259"/>
        <end position="287"/>
    </location>
</feature>
<dbReference type="EMBL" id="CP001327">
    <property type="protein sequence ID" value="ACO64156.1"/>
    <property type="molecule type" value="Genomic_DNA"/>
</dbReference>
<keyword evidence="4 6" id="KW-0472">Membrane</keyword>
<keyword evidence="2 6" id="KW-0812">Transmembrane</keyword>
<dbReference type="KEGG" id="mis:MICPUN_59383"/>
<dbReference type="Pfam" id="PF00999">
    <property type="entry name" value="Na_H_Exchanger"/>
    <property type="match status" value="1"/>
</dbReference>
<dbReference type="RefSeq" id="XP_002502898.1">
    <property type="nucleotide sequence ID" value="XM_002502852.1"/>
</dbReference>
<accession>C1E8I2</accession>
<feature type="transmembrane region" description="Helical" evidence="6">
    <location>
        <begin position="196"/>
        <end position="217"/>
    </location>
</feature>
<dbReference type="PANTHER" id="PTHR43021">
    <property type="entry name" value="NA(+)/H(+) ANTIPORTER-RELATED"/>
    <property type="match status" value="1"/>
</dbReference>
<dbReference type="GO" id="GO:1902600">
    <property type="term" value="P:proton transmembrane transport"/>
    <property type="evidence" value="ECO:0007669"/>
    <property type="project" value="InterPro"/>
</dbReference>
<dbReference type="InterPro" id="IPR038770">
    <property type="entry name" value="Na+/solute_symporter_sf"/>
</dbReference>
<evidence type="ECO:0000259" key="7">
    <source>
        <dbReference type="Pfam" id="PF00999"/>
    </source>
</evidence>
<feature type="transmembrane region" description="Helical" evidence="6">
    <location>
        <begin position="125"/>
        <end position="149"/>
    </location>
</feature>
<dbReference type="Gene3D" id="1.20.1530.20">
    <property type="match status" value="1"/>
</dbReference>
<dbReference type="InParanoid" id="C1E8I2"/>
<dbReference type="OMA" id="TQWETSH"/>
<protein>
    <submittedName>
        <fullName evidence="8">Monovalent Cation:Proton antiporter-1 family</fullName>
    </submittedName>
</protein>
<evidence type="ECO:0000256" key="1">
    <source>
        <dbReference type="ARBA" id="ARBA00004141"/>
    </source>
</evidence>
<gene>
    <name evidence="8" type="ORF">MICPUN_59383</name>
</gene>
<organism evidence="8 9">
    <name type="scientific">Micromonas commoda (strain RCC299 / NOUM17 / CCMP2709)</name>
    <name type="common">Picoplanktonic green alga</name>
    <dbReference type="NCBI Taxonomy" id="296587"/>
    <lineage>
        <taxon>Eukaryota</taxon>
        <taxon>Viridiplantae</taxon>
        <taxon>Chlorophyta</taxon>
        <taxon>Mamiellophyceae</taxon>
        <taxon>Mamiellales</taxon>
        <taxon>Mamiellaceae</taxon>
        <taxon>Micromonas</taxon>
    </lineage>
</organism>
<feature type="transmembrane region" description="Helical" evidence="6">
    <location>
        <begin position="68"/>
        <end position="87"/>
    </location>
</feature>
<dbReference type="GeneID" id="8244547"/>